<dbReference type="Gene3D" id="3.40.50.12710">
    <property type="match status" value="1"/>
</dbReference>
<reference evidence="5" key="1">
    <citation type="submission" date="2018-06" db="EMBL/GenBank/DDBJ databases">
        <authorList>
            <person name="Zhirakovskaya E."/>
        </authorList>
    </citation>
    <scope>NUCLEOTIDE SEQUENCE</scope>
</reference>
<dbReference type="InterPro" id="IPR029063">
    <property type="entry name" value="SAM-dependent_MTases_sf"/>
</dbReference>
<evidence type="ECO:0000256" key="4">
    <source>
        <dbReference type="ARBA" id="ARBA00023128"/>
    </source>
</evidence>
<accession>A0A3B0WDL5</accession>
<dbReference type="InterPro" id="IPR003788">
    <property type="entry name" value="NDUFAF7"/>
</dbReference>
<name>A0A3B0WDL5_9ZZZZ</name>
<comment type="subcellular location">
    <subcellularLocation>
        <location evidence="1">Mitochondrion</location>
    </subcellularLocation>
</comment>
<dbReference type="GO" id="GO:0005739">
    <property type="term" value="C:mitochondrion"/>
    <property type="evidence" value="ECO:0007669"/>
    <property type="project" value="UniProtKB-SubCell"/>
</dbReference>
<dbReference type="InterPro" id="IPR038375">
    <property type="entry name" value="NDUFAF7_sf"/>
</dbReference>
<organism evidence="5">
    <name type="scientific">hydrothermal vent metagenome</name>
    <dbReference type="NCBI Taxonomy" id="652676"/>
    <lineage>
        <taxon>unclassified sequences</taxon>
        <taxon>metagenomes</taxon>
        <taxon>ecological metagenomes</taxon>
    </lineage>
</organism>
<proteinExistence type="predicted"/>
<dbReference type="GO" id="GO:0032259">
    <property type="term" value="P:methylation"/>
    <property type="evidence" value="ECO:0007669"/>
    <property type="project" value="UniProtKB-KW"/>
</dbReference>
<evidence type="ECO:0000256" key="1">
    <source>
        <dbReference type="ARBA" id="ARBA00004173"/>
    </source>
</evidence>
<dbReference type="SUPFAM" id="SSF53335">
    <property type="entry name" value="S-adenosyl-L-methionine-dependent methyltransferases"/>
    <property type="match status" value="1"/>
</dbReference>
<dbReference type="GO" id="GO:0035243">
    <property type="term" value="F:protein-arginine omega-N symmetric methyltransferase activity"/>
    <property type="evidence" value="ECO:0007669"/>
    <property type="project" value="TreeGrafter"/>
</dbReference>
<dbReference type="PANTHER" id="PTHR12049:SF7">
    <property type="entry name" value="PROTEIN ARGININE METHYLTRANSFERASE NDUFAF7, MITOCHONDRIAL"/>
    <property type="match status" value="1"/>
</dbReference>
<sequence length="404" mass="45458">MIKTDGHALAEPDDKAKKRSQLLVQSIKEKCDLTGGNIRFSEYMNAALYQPGLGYYSGGLQKFGSKGDFITAPEVSPFFGQCLATQIAEIFQNFKNHADKNLADENLYVLEFGAGSGILAVDILLQLEKLAMLPEKYLILELSAELQNRQQETIQQKAPHLFERVSWLNQLPDDVKNAVVVANEVLDAMPVECFKVNGNEVETLMVASESEKLTAYYIADNTANEKIKSIQERSEIKLADAYCSEFNPAIQGWLSALEDKIQRMVILLIDYGYNEKEYYHPDRTAGTLMCYYRHKAHSDFFWWPGLQDITAFVNFTDVAYSATDSKLEVAGYTTQAAFLLGNGLSDLHAAQVTDDVQQQVKLSQQIKTLTLPSEMGDRFKVMALTKNYEEALKGFSMLDLRNRL</sequence>
<gene>
    <name evidence="5" type="ORF">MNBD_GAMMA06-1737</name>
</gene>
<evidence type="ECO:0000256" key="3">
    <source>
        <dbReference type="ARBA" id="ARBA00022679"/>
    </source>
</evidence>
<protein>
    <submittedName>
        <fullName evidence="5">SAM-dependent methyltransferase, MidA</fullName>
    </submittedName>
</protein>
<dbReference type="EMBL" id="UOFD01000013">
    <property type="protein sequence ID" value="VAW50443.1"/>
    <property type="molecule type" value="Genomic_DNA"/>
</dbReference>
<evidence type="ECO:0000256" key="2">
    <source>
        <dbReference type="ARBA" id="ARBA00022603"/>
    </source>
</evidence>
<keyword evidence="4" id="KW-0496">Mitochondrion</keyword>
<dbReference type="Pfam" id="PF02636">
    <property type="entry name" value="Methyltransf_28"/>
    <property type="match status" value="1"/>
</dbReference>
<dbReference type="AlphaFoldDB" id="A0A3B0WDL5"/>
<keyword evidence="2 5" id="KW-0489">Methyltransferase</keyword>
<evidence type="ECO:0000313" key="5">
    <source>
        <dbReference type="EMBL" id="VAW50443.1"/>
    </source>
</evidence>
<keyword evidence="3 5" id="KW-0808">Transferase</keyword>
<dbReference type="PANTHER" id="PTHR12049">
    <property type="entry name" value="PROTEIN ARGININE METHYLTRANSFERASE NDUFAF7, MITOCHONDRIAL"/>
    <property type="match status" value="1"/>
</dbReference>